<feature type="region of interest" description="Disordered" evidence="1">
    <location>
        <begin position="95"/>
        <end position="122"/>
    </location>
</feature>
<keyword evidence="3" id="KW-1185">Reference proteome</keyword>
<dbReference type="EMBL" id="JASCZI010211711">
    <property type="protein sequence ID" value="MED6196112.1"/>
    <property type="molecule type" value="Genomic_DNA"/>
</dbReference>
<comment type="caution">
    <text evidence="2">The sequence shown here is derived from an EMBL/GenBank/DDBJ whole genome shotgun (WGS) entry which is preliminary data.</text>
</comment>
<protein>
    <submittedName>
        <fullName evidence="2">Uncharacterized protein</fullName>
    </submittedName>
</protein>
<evidence type="ECO:0000313" key="2">
    <source>
        <dbReference type="EMBL" id="MED6196112.1"/>
    </source>
</evidence>
<sequence length="177" mass="19958">MVVPPFPFMERLTEEDRPMLFVLEQREDRRCLACLHVMPHHPQSWVSSDTEHAVSRRDAPQLVLLRTSCHHRQALIDLTAMTISPSLAGVILPRHRLDSDEKGNSGDSGKDNQRRRDGDFGVTVKTPQVEVVTALENLFVKGSTKVIEEDFARAAMVFNNVVILGERGGGDWRKMMA</sequence>
<name>A0ABU6XDW5_9FABA</name>
<organism evidence="2 3">
    <name type="scientific">Stylosanthes scabra</name>
    <dbReference type="NCBI Taxonomy" id="79078"/>
    <lineage>
        <taxon>Eukaryota</taxon>
        <taxon>Viridiplantae</taxon>
        <taxon>Streptophyta</taxon>
        <taxon>Embryophyta</taxon>
        <taxon>Tracheophyta</taxon>
        <taxon>Spermatophyta</taxon>
        <taxon>Magnoliopsida</taxon>
        <taxon>eudicotyledons</taxon>
        <taxon>Gunneridae</taxon>
        <taxon>Pentapetalae</taxon>
        <taxon>rosids</taxon>
        <taxon>fabids</taxon>
        <taxon>Fabales</taxon>
        <taxon>Fabaceae</taxon>
        <taxon>Papilionoideae</taxon>
        <taxon>50 kb inversion clade</taxon>
        <taxon>dalbergioids sensu lato</taxon>
        <taxon>Dalbergieae</taxon>
        <taxon>Pterocarpus clade</taxon>
        <taxon>Stylosanthes</taxon>
    </lineage>
</organism>
<feature type="compositionally biased region" description="Basic and acidic residues" evidence="1">
    <location>
        <begin position="95"/>
        <end position="119"/>
    </location>
</feature>
<evidence type="ECO:0000313" key="3">
    <source>
        <dbReference type="Proteomes" id="UP001341840"/>
    </source>
</evidence>
<reference evidence="2 3" key="1">
    <citation type="journal article" date="2023" name="Plants (Basel)">
        <title>Bridging the Gap: Combining Genomics and Transcriptomics Approaches to Understand Stylosanthes scabra, an Orphan Legume from the Brazilian Caatinga.</title>
        <authorList>
            <person name="Ferreira-Neto J.R.C."/>
            <person name="da Silva M.D."/>
            <person name="Binneck E."/>
            <person name="de Melo N.F."/>
            <person name="da Silva R.H."/>
            <person name="de Melo A.L.T.M."/>
            <person name="Pandolfi V."/>
            <person name="Bustamante F.O."/>
            <person name="Brasileiro-Vidal A.C."/>
            <person name="Benko-Iseppon A.M."/>
        </authorList>
    </citation>
    <scope>NUCLEOTIDE SEQUENCE [LARGE SCALE GENOMIC DNA]</scope>
    <source>
        <tissue evidence="2">Leaves</tissue>
    </source>
</reference>
<gene>
    <name evidence="2" type="ORF">PIB30_044239</name>
</gene>
<dbReference type="Proteomes" id="UP001341840">
    <property type="component" value="Unassembled WGS sequence"/>
</dbReference>
<evidence type="ECO:0000256" key="1">
    <source>
        <dbReference type="SAM" id="MobiDB-lite"/>
    </source>
</evidence>
<proteinExistence type="predicted"/>
<accession>A0ABU6XDW5</accession>